<evidence type="ECO:0000256" key="1">
    <source>
        <dbReference type="SAM" id="Phobius"/>
    </source>
</evidence>
<evidence type="ECO:0000313" key="2">
    <source>
        <dbReference type="EMBL" id="ADY12258.1"/>
    </source>
</evidence>
<protein>
    <submittedName>
        <fullName evidence="2">Uncharacterized protein</fullName>
    </submittedName>
</protein>
<accession>F0RXY1</accession>
<keyword evidence="1" id="KW-0472">Membrane</keyword>
<dbReference type="HOGENOM" id="CLU_1601637_0_0_12"/>
<name>F0RXY1_SPHGB</name>
<sequence length="166" mass="18757">MEENQNEKKQNEKLSKPKIAILVCFALVLLFIFTFGCYGCSYQPIAEEPTVEEAIDVVSRLAGNRWQLDDTEGDTALPEFYGISLQEISFGTVKAQASELEMELLAIDMPVMYGRLVFQEDDGFDFTYDGNVLPIKVVYSQSRDGKSEIVTLVGEESNIHCYYLKL</sequence>
<proteinExistence type="predicted"/>
<reference evidence="3" key="1">
    <citation type="submission" date="2011-02" db="EMBL/GenBank/DDBJ databases">
        <title>Complete sequence of Spirochaeta sp. Buddy.</title>
        <authorList>
            <person name="Lucas S."/>
            <person name="Copeland A."/>
            <person name="Lapidus A."/>
            <person name="Cheng J.-F."/>
            <person name="Goodwin L."/>
            <person name="Pitluck S."/>
            <person name="Zeytun A."/>
            <person name="Detter J.C."/>
            <person name="Han C."/>
            <person name="Tapia R."/>
            <person name="Land M."/>
            <person name="Hauser L."/>
            <person name="Kyrpides N."/>
            <person name="Ivanova N."/>
            <person name="Mikhailova N."/>
            <person name="Pagani I."/>
            <person name="Ritalahti K.M."/>
            <person name="Loeffler F.E."/>
            <person name="Woyke T."/>
        </authorList>
    </citation>
    <scope>NUCLEOTIDE SEQUENCE [LARGE SCALE GENOMIC DNA]</scope>
    <source>
        <strain evidence="3">ATCC BAA-1886 / DSM 22777 / Buddy</strain>
    </source>
</reference>
<dbReference type="STRING" id="158189.SpiBuddy_0423"/>
<keyword evidence="1" id="KW-0812">Transmembrane</keyword>
<keyword evidence="3" id="KW-1185">Reference proteome</keyword>
<organism evidence="2 3">
    <name type="scientific">Sphaerochaeta globosa (strain ATCC BAA-1886 / DSM 22777 / Buddy)</name>
    <name type="common">Spirochaeta sp. (strain Buddy)</name>
    <dbReference type="NCBI Taxonomy" id="158189"/>
    <lineage>
        <taxon>Bacteria</taxon>
        <taxon>Pseudomonadati</taxon>
        <taxon>Spirochaetota</taxon>
        <taxon>Spirochaetia</taxon>
        <taxon>Spirochaetales</taxon>
        <taxon>Sphaerochaetaceae</taxon>
        <taxon>Sphaerochaeta</taxon>
    </lineage>
</organism>
<dbReference type="Proteomes" id="UP000008466">
    <property type="component" value="Chromosome"/>
</dbReference>
<dbReference type="RefSeq" id="WP_013606111.1">
    <property type="nucleotide sequence ID" value="NC_015152.1"/>
</dbReference>
<dbReference type="AlphaFoldDB" id="F0RXY1"/>
<feature type="transmembrane region" description="Helical" evidence="1">
    <location>
        <begin position="19"/>
        <end position="36"/>
    </location>
</feature>
<dbReference type="EMBL" id="CP002541">
    <property type="protein sequence ID" value="ADY12258.1"/>
    <property type="molecule type" value="Genomic_DNA"/>
</dbReference>
<dbReference type="KEGG" id="sbu:SpiBuddy_0423"/>
<dbReference type="OrthoDB" id="371151at2"/>
<gene>
    <name evidence="2" type="ordered locus">SpiBuddy_0423</name>
</gene>
<keyword evidence="1" id="KW-1133">Transmembrane helix</keyword>
<evidence type="ECO:0000313" key="3">
    <source>
        <dbReference type="Proteomes" id="UP000008466"/>
    </source>
</evidence>